<dbReference type="InterPro" id="IPR030489">
    <property type="entry name" value="TR_Rrf2-type_CS"/>
</dbReference>
<dbReference type="GO" id="GO:0003700">
    <property type="term" value="F:DNA-binding transcription factor activity"/>
    <property type="evidence" value="ECO:0007669"/>
    <property type="project" value="TreeGrafter"/>
</dbReference>
<dbReference type="RefSeq" id="WP_027296164.1">
    <property type="nucleotide sequence ID" value="NZ_CABMJZ010000021.1"/>
</dbReference>
<dbReference type="STRING" id="180332.GCA_000797495_04934"/>
<dbReference type="PANTHER" id="PTHR33221">
    <property type="entry name" value="WINGED HELIX-TURN-HELIX TRANSCRIPTIONAL REGULATOR, RRF2 FAMILY"/>
    <property type="match status" value="1"/>
</dbReference>
<dbReference type="EMBL" id="QGQD01000043">
    <property type="protein sequence ID" value="TLD01207.1"/>
    <property type="molecule type" value="Genomic_DNA"/>
</dbReference>
<dbReference type="SUPFAM" id="SSF46785">
    <property type="entry name" value="Winged helix' DNA-binding domain"/>
    <property type="match status" value="1"/>
</dbReference>
<organism evidence="1 2">
    <name type="scientific">Robinsoniella peoriensis</name>
    <dbReference type="NCBI Taxonomy" id="180332"/>
    <lineage>
        <taxon>Bacteria</taxon>
        <taxon>Bacillati</taxon>
        <taxon>Bacillota</taxon>
        <taxon>Clostridia</taxon>
        <taxon>Lachnospirales</taxon>
        <taxon>Lachnospiraceae</taxon>
        <taxon>Robinsoniella</taxon>
    </lineage>
</organism>
<name>A0A4U8Q8J9_9FIRM</name>
<dbReference type="InterPro" id="IPR000944">
    <property type="entry name" value="Tscrpt_reg_Rrf2"/>
</dbReference>
<accession>A0A4U8Q8J9</accession>
<dbReference type="InterPro" id="IPR036390">
    <property type="entry name" value="WH_DNA-bd_sf"/>
</dbReference>
<dbReference type="AlphaFoldDB" id="A0A4U8Q8J9"/>
<evidence type="ECO:0000313" key="1">
    <source>
        <dbReference type="EMBL" id="TLD01207.1"/>
    </source>
</evidence>
<dbReference type="Proteomes" id="UP000306509">
    <property type="component" value="Unassembled WGS sequence"/>
</dbReference>
<protein>
    <submittedName>
        <fullName evidence="1">Putative HTH-type transcriptional regulator YwnA</fullName>
    </submittedName>
</protein>
<dbReference type="InterPro" id="IPR036388">
    <property type="entry name" value="WH-like_DNA-bd_sf"/>
</dbReference>
<dbReference type="Gene3D" id="1.10.10.10">
    <property type="entry name" value="Winged helix-like DNA-binding domain superfamily/Winged helix DNA-binding domain"/>
    <property type="match status" value="1"/>
</dbReference>
<reference evidence="1 2" key="1">
    <citation type="journal article" date="2019" name="Anaerobe">
        <title>Detection of Robinsoniella peoriensis in multiple bone samples of a trauma patient.</title>
        <authorList>
            <person name="Schrottner P."/>
            <person name="Hartwich K."/>
            <person name="Bunk B."/>
            <person name="Schober I."/>
            <person name="Helbig S."/>
            <person name="Rudolph W.W."/>
            <person name="Gunzer F."/>
        </authorList>
    </citation>
    <scope>NUCLEOTIDE SEQUENCE [LARGE SCALE GENOMIC DNA]</scope>
    <source>
        <strain evidence="1 2">DSM 106044</strain>
    </source>
</reference>
<dbReference type="Pfam" id="PF02082">
    <property type="entry name" value="Rrf2"/>
    <property type="match status" value="1"/>
</dbReference>
<dbReference type="GO" id="GO:0005829">
    <property type="term" value="C:cytosol"/>
    <property type="evidence" value="ECO:0007669"/>
    <property type="project" value="TreeGrafter"/>
</dbReference>
<evidence type="ECO:0000313" key="2">
    <source>
        <dbReference type="Proteomes" id="UP000306509"/>
    </source>
</evidence>
<sequence length="141" mass="15524">MTSEFTVAVHAIVFLNHKKTILASDVLAENVCTNPARIRKVMAKLKKAGLVVTKEGIEGGYYFDQDPNAVNLQQICDALDTKIVSSGWRSGNSCLKCLIASGMADIMDEIYEDLDDACKKRLSQISIQNIDDKIFKSKPAL</sequence>
<dbReference type="PANTHER" id="PTHR33221:SF15">
    <property type="entry name" value="HTH-TYPE TRANSCRIPTIONAL REGULATOR YWGB-RELATED"/>
    <property type="match status" value="1"/>
</dbReference>
<dbReference type="PROSITE" id="PS01332">
    <property type="entry name" value="HTH_RRF2_1"/>
    <property type="match status" value="1"/>
</dbReference>
<keyword evidence="2" id="KW-1185">Reference proteome</keyword>
<proteinExistence type="predicted"/>
<dbReference type="PROSITE" id="PS51197">
    <property type="entry name" value="HTH_RRF2_2"/>
    <property type="match status" value="1"/>
</dbReference>
<dbReference type="OrthoDB" id="3242805at2"/>
<comment type="caution">
    <text evidence="1">The sequence shown here is derived from an EMBL/GenBank/DDBJ whole genome shotgun (WGS) entry which is preliminary data.</text>
</comment>
<gene>
    <name evidence="1" type="primary">ywnA</name>
    <name evidence="1" type="ORF">DSM106044_01999</name>
</gene>